<gene>
    <name evidence="1" type="ORF">DPEC_G00063810</name>
</gene>
<accession>A0ACC2H7K5</accession>
<comment type="caution">
    <text evidence="1">The sequence shown here is derived from an EMBL/GenBank/DDBJ whole genome shotgun (WGS) entry which is preliminary data.</text>
</comment>
<reference evidence="1" key="1">
    <citation type="submission" date="2021-05" db="EMBL/GenBank/DDBJ databases">
        <authorList>
            <person name="Pan Q."/>
            <person name="Jouanno E."/>
            <person name="Zahm M."/>
            <person name="Klopp C."/>
            <person name="Cabau C."/>
            <person name="Louis A."/>
            <person name="Berthelot C."/>
            <person name="Parey E."/>
            <person name="Roest Crollius H."/>
            <person name="Montfort J."/>
            <person name="Robinson-Rechavi M."/>
            <person name="Bouchez O."/>
            <person name="Lampietro C."/>
            <person name="Lopez Roques C."/>
            <person name="Donnadieu C."/>
            <person name="Postlethwait J."/>
            <person name="Bobe J."/>
            <person name="Dillon D."/>
            <person name="Chandos A."/>
            <person name="von Hippel F."/>
            <person name="Guiguen Y."/>
        </authorList>
    </citation>
    <scope>NUCLEOTIDE SEQUENCE</scope>
    <source>
        <strain evidence="1">YG-Jan2019</strain>
    </source>
</reference>
<name>A0ACC2H7K5_DALPE</name>
<proteinExistence type="predicted"/>
<evidence type="ECO:0000313" key="2">
    <source>
        <dbReference type="Proteomes" id="UP001157502"/>
    </source>
</evidence>
<dbReference type="EMBL" id="CM055732">
    <property type="protein sequence ID" value="KAJ8011966.1"/>
    <property type="molecule type" value="Genomic_DNA"/>
</dbReference>
<keyword evidence="2" id="KW-1185">Reference proteome</keyword>
<protein>
    <submittedName>
        <fullName evidence="1">Uncharacterized protein</fullName>
    </submittedName>
</protein>
<evidence type="ECO:0000313" key="1">
    <source>
        <dbReference type="EMBL" id="KAJ8011966.1"/>
    </source>
</evidence>
<sequence length="72" mass="7813">MQSTRLPRSFSPVGRGSASRRATFALSVCYHATFLDATPQSLQTATKTGNNVELFRDVKEPAQWEAAGRAGL</sequence>
<organism evidence="1 2">
    <name type="scientific">Dallia pectoralis</name>
    <name type="common">Alaska blackfish</name>
    <dbReference type="NCBI Taxonomy" id="75939"/>
    <lineage>
        <taxon>Eukaryota</taxon>
        <taxon>Metazoa</taxon>
        <taxon>Chordata</taxon>
        <taxon>Craniata</taxon>
        <taxon>Vertebrata</taxon>
        <taxon>Euteleostomi</taxon>
        <taxon>Actinopterygii</taxon>
        <taxon>Neopterygii</taxon>
        <taxon>Teleostei</taxon>
        <taxon>Protacanthopterygii</taxon>
        <taxon>Esociformes</taxon>
        <taxon>Umbridae</taxon>
        <taxon>Dallia</taxon>
    </lineage>
</organism>
<dbReference type="Proteomes" id="UP001157502">
    <property type="component" value="Chromosome 5"/>
</dbReference>